<feature type="chain" id="PRO_5046979897" evidence="1">
    <location>
        <begin position="21"/>
        <end position="412"/>
    </location>
</feature>
<dbReference type="InterPro" id="IPR010870">
    <property type="entry name" value="Porin_O/P"/>
</dbReference>
<dbReference type="InterPro" id="IPR023614">
    <property type="entry name" value="Porin_dom_sf"/>
</dbReference>
<dbReference type="RefSeq" id="WP_266056399.1">
    <property type="nucleotide sequence ID" value="NZ_JAPFQN010000005.1"/>
</dbReference>
<feature type="signal peptide" evidence="1">
    <location>
        <begin position="1"/>
        <end position="20"/>
    </location>
</feature>
<accession>A0ABT3RQ61</accession>
<sequence length="412" mass="48088">MLQKLTFFFLLLLIGFSSFSQEGDTSTVIVSDTAKVVIEKPQVKNLEYGKKGFTMRSDNNRFSMNIRARLQFRFATPEDQDPLTFNDLTGELKPVFKINRARLKVGGHGYKPWLKYYFEYELATSRLLDFRIMIEKYPWMNFKFGQWKVEFTRERFISSGAQTMVDRSIINRPFTADRQQGAQVYGNSTLKGMANFDYWFGIFTGTGRGARENDDNNLMYFGRLQWNPFGEPVDFKGSDIGISEKPKASLAFAALTNTSQYTRFSTGGGGSLRGFEDGEPGQYKVDQVNYETAFKYKGFAWQSEYHRKRITDRLNNDAESFLEGYYLQAGYLFHNAFNWWPEPLEMAARYAKYDPYENLPGESMEEYGLAFNWFFSGHNNKLSAEITDFSYKNEFEESKDQFRFRIQWDISF</sequence>
<dbReference type="Gene3D" id="2.40.160.10">
    <property type="entry name" value="Porin"/>
    <property type="match status" value="1"/>
</dbReference>
<dbReference type="Proteomes" id="UP001209885">
    <property type="component" value="Unassembled WGS sequence"/>
</dbReference>
<dbReference type="Pfam" id="PF07396">
    <property type="entry name" value="Porin_O_P"/>
    <property type="match status" value="1"/>
</dbReference>
<dbReference type="EMBL" id="JAPFQN010000005">
    <property type="protein sequence ID" value="MCX2743930.1"/>
    <property type="molecule type" value="Genomic_DNA"/>
</dbReference>
<proteinExistence type="predicted"/>
<evidence type="ECO:0000313" key="2">
    <source>
        <dbReference type="EMBL" id="MCX2743930.1"/>
    </source>
</evidence>
<comment type="caution">
    <text evidence="2">The sequence shown here is derived from an EMBL/GenBank/DDBJ whole genome shotgun (WGS) entry which is preliminary data.</text>
</comment>
<evidence type="ECO:0000313" key="3">
    <source>
        <dbReference type="Proteomes" id="UP001209885"/>
    </source>
</evidence>
<gene>
    <name evidence="2" type="ORF">OO013_08635</name>
</gene>
<keyword evidence="3" id="KW-1185">Reference proteome</keyword>
<organism evidence="2 3">
    <name type="scientific">Mangrovivirga halotolerans</name>
    <dbReference type="NCBI Taxonomy" id="2993936"/>
    <lineage>
        <taxon>Bacteria</taxon>
        <taxon>Pseudomonadati</taxon>
        <taxon>Bacteroidota</taxon>
        <taxon>Cytophagia</taxon>
        <taxon>Cytophagales</taxon>
        <taxon>Mangrovivirgaceae</taxon>
        <taxon>Mangrovivirga</taxon>
    </lineage>
</organism>
<keyword evidence="1" id="KW-0732">Signal</keyword>
<evidence type="ECO:0000256" key="1">
    <source>
        <dbReference type="SAM" id="SignalP"/>
    </source>
</evidence>
<reference evidence="2 3" key="1">
    <citation type="submission" date="2022-11" db="EMBL/GenBank/DDBJ databases">
        <title>The characterization of three novel Bacteroidetes species and genomic analysis of their roles in tidal elemental geochemical cycles.</title>
        <authorList>
            <person name="Ma K."/>
        </authorList>
    </citation>
    <scope>NUCLEOTIDE SEQUENCE [LARGE SCALE GENOMIC DNA]</scope>
    <source>
        <strain evidence="2 3">M17</strain>
    </source>
</reference>
<name>A0ABT3RQ61_9BACT</name>
<protein>
    <submittedName>
        <fullName evidence="2">Porin</fullName>
    </submittedName>
</protein>